<dbReference type="InterPro" id="IPR036397">
    <property type="entry name" value="RNaseH_sf"/>
</dbReference>
<reference evidence="1" key="1">
    <citation type="submission" date="2025-08" db="UniProtKB">
        <authorList>
            <consortium name="Ensembl"/>
        </authorList>
    </citation>
    <scope>IDENTIFICATION</scope>
</reference>
<evidence type="ECO:0000313" key="1">
    <source>
        <dbReference type="Ensembl" id="ENSFHEP00000028287.1"/>
    </source>
</evidence>
<dbReference type="GO" id="GO:0003676">
    <property type="term" value="F:nucleic acid binding"/>
    <property type="evidence" value="ECO:0007669"/>
    <property type="project" value="InterPro"/>
</dbReference>
<dbReference type="STRING" id="8078.ENSFHEP00000028287"/>
<keyword evidence="2" id="KW-1185">Reference proteome</keyword>
<sequence length="101" mass="11201">MKKQCLIWRKPNSAHNPNTPSKYFSLAGTGVLVRVVGKKRGAKYKTILEENMLEAPNHSRLEQEFNFQQDSDAESAAGSTTGCFRSQLICPALPPNPLQPD</sequence>
<dbReference type="Ensembl" id="ENSFHET00000017778.1">
    <property type="protein sequence ID" value="ENSFHEP00000028287.1"/>
    <property type="gene ID" value="ENSFHEG00000012305.1"/>
</dbReference>
<dbReference type="AlphaFoldDB" id="A0A3Q2QNG1"/>
<dbReference type="Gene3D" id="3.30.420.10">
    <property type="entry name" value="Ribonuclease H-like superfamily/Ribonuclease H"/>
    <property type="match status" value="1"/>
</dbReference>
<evidence type="ECO:0000313" key="2">
    <source>
        <dbReference type="Proteomes" id="UP000265000"/>
    </source>
</evidence>
<reference evidence="1" key="2">
    <citation type="submission" date="2025-09" db="UniProtKB">
        <authorList>
            <consortium name="Ensembl"/>
        </authorList>
    </citation>
    <scope>IDENTIFICATION</scope>
</reference>
<proteinExistence type="predicted"/>
<name>A0A3Q2QNG1_FUNHE</name>
<protein>
    <submittedName>
        <fullName evidence="1">Uncharacterized protein</fullName>
    </submittedName>
</protein>
<organism evidence="1 2">
    <name type="scientific">Fundulus heteroclitus</name>
    <name type="common">Killifish</name>
    <name type="synonym">Mummichog</name>
    <dbReference type="NCBI Taxonomy" id="8078"/>
    <lineage>
        <taxon>Eukaryota</taxon>
        <taxon>Metazoa</taxon>
        <taxon>Chordata</taxon>
        <taxon>Craniata</taxon>
        <taxon>Vertebrata</taxon>
        <taxon>Euteleostomi</taxon>
        <taxon>Actinopterygii</taxon>
        <taxon>Neopterygii</taxon>
        <taxon>Teleostei</taxon>
        <taxon>Neoteleostei</taxon>
        <taxon>Acanthomorphata</taxon>
        <taxon>Ovalentaria</taxon>
        <taxon>Atherinomorphae</taxon>
        <taxon>Cyprinodontiformes</taxon>
        <taxon>Fundulidae</taxon>
        <taxon>Fundulus</taxon>
    </lineage>
</organism>
<dbReference type="Proteomes" id="UP000265000">
    <property type="component" value="Unplaced"/>
</dbReference>
<accession>A0A3Q2QNG1</accession>